<organism evidence="2 3">
    <name type="scientific">Seminavis robusta</name>
    <dbReference type="NCBI Taxonomy" id="568900"/>
    <lineage>
        <taxon>Eukaryota</taxon>
        <taxon>Sar</taxon>
        <taxon>Stramenopiles</taxon>
        <taxon>Ochrophyta</taxon>
        <taxon>Bacillariophyta</taxon>
        <taxon>Bacillariophyceae</taxon>
        <taxon>Bacillariophycidae</taxon>
        <taxon>Naviculales</taxon>
        <taxon>Naviculaceae</taxon>
        <taxon>Seminavis</taxon>
    </lineage>
</organism>
<dbReference type="AlphaFoldDB" id="A0A9N8DZS1"/>
<evidence type="ECO:0008006" key="4">
    <source>
        <dbReference type="Google" id="ProtNLM"/>
    </source>
</evidence>
<dbReference type="EMBL" id="CAICTM010000507">
    <property type="protein sequence ID" value="CAB9511893.1"/>
    <property type="molecule type" value="Genomic_DNA"/>
</dbReference>
<reference evidence="2" key="1">
    <citation type="submission" date="2020-06" db="EMBL/GenBank/DDBJ databases">
        <authorList>
            <consortium name="Plant Systems Biology data submission"/>
        </authorList>
    </citation>
    <scope>NUCLEOTIDE SEQUENCE</scope>
    <source>
        <strain evidence="2">D6</strain>
    </source>
</reference>
<dbReference type="InterPro" id="IPR011044">
    <property type="entry name" value="Quino_amine_DH_bsu"/>
</dbReference>
<proteinExistence type="predicted"/>
<comment type="caution">
    <text evidence="2">The sequence shown here is derived from an EMBL/GenBank/DDBJ whole genome shotgun (WGS) entry which is preliminary data.</text>
</comment>
<evidence type="ECO:0000256" key="1">
    <source>
        <dbReference type="SAM" id="SignalP"/>
    </source>
</evidence>
<keyword evidence="1" id="KW-0732">Signal</keyword>
<keyword evidence="3" id="KW-1185">Reference proteome</keyword>
<protein>
    <recommendedName>
        <fullName evidence="4">WD40 repeat domain-containing protein</fullName>
    </recommendedName>
</protein>
<evidence type="ECO:0000313" key="3">
    <source>
        <dbReference type="Proteomes" id="UP001153069"/>
    </source>
</evidence>
<accession>A0A9N8DZS1</accession>
<name>A0A9N8DZS1_9STRA</name>
<feature type="chain" id="PRO_5040399147" description="WD40 repeat domain-containing protein" evidence="1">
    <location>
        <begin position="18"/>
        <end position="322"/>
    </location>
</feature>
<dbReference type="Proteomes" id="UP001153069">
    <property type="component" value="Unassembled WGS sequence"/>
</dbReference>
<sequence>MFLDKNGLLYLFSAALASIFVWDVQEQEYRATIPLIEEDVRFAAYSPDNHEIYTFSASPEGANPTDGPSAGTGLIRRIDLAAGPPYSQDPLAIIPGLPDGMVTAGEFIFVSFAWPWDEGAVLASNGTLLSQGGVGHLTSDEYVWNHANRKISFISRFGNFDDIGISEVGFIEESLRIIPDSSPPIRVKPDGSFAVLGSGAMIDTINKRRLSTTLANGFSDLVFLGDDLRTMRSFGNGVTQFQSWVDNSGSFDAEPSFELQENPTRQVAGSPLRLFSWVDGDTLVAVVMEDEKPTFQVMDHEFNDVDRESSLVGRNGDELENP</sequence>
<evidence type="ECO:0000313" key="2">
    <source>
        <dbReference type="EMBL" id="CAB9511893.1"/>
    </source>
</evidence>
<dbReference type="SUPFAM" id="SSF50969">
    <property type="entry name" value="YVTN repeat-like/Quinoprotein amine dehydrogenase"/>
    <property type="match status" value="1"/>
</dbReference>
<feature type="signal peptide" evidence="1">
    <location>
        <begin position="1"/>
        <end position="17"/>
    </location>
</feature>
<gene>
    <name evidence="2" type="ORF">SEMRO_508_G156810.1</name>
</gene>